<dbReference type="InterPro" id="IPR050090">
    <property type="entry name" value="Tyrosine_recombinase_XerCD"/>
</dbReference>
<evidence type="ECO:0000313" key="6">
    <source>
        <dbReference type="Proteomes" id="UP000004773"/>
    </source>
</evidence>
<dbReference type="GO" id="GO:0003677">
    <property type="term" value="F:DNA binding"/>
    <property type="evidence" value="ECO:0007669"/>
    <property type="project" value="UniProtKB-KW"/>
</dbReference>
<dbReference type="AlphaFoldDB" id="A0AA87DQ73"/>
<dbReference type="PANTHER" id="PTHR30349:SF64">
    <property type="entry name" value="PROPHAGE INTEGRASE INTD-RELATED"/>
    <property type="match status" value="1"/>
</dbReference>
<dbReference type="Proteomes" id="UP000004773">
    <property type="component" value="Unassembled WGS sequence"/>
</dbReference>
<protein>
    <recommendedName>
        <fullName evidence="4">Tyr recombinase domain-containing protein</fullName>
    </recommendedName>
</protein>
<dbReference type="InterPro" id="IPR011010">
    <property type="entry name" value="DNA_brk_join_enz"/>
</dbReference>
<reference evidence="5 6" key="1">
    <citation type="submission" date="2011-03" db="EMBL/GenBank/DDBJ databases">
        <title>The Genome Sequence of Gemella haemolysans M341.</title>
        <authorList>
            <consortium name="The Broad Institute Genome Sequencing Platform"/>
            <consortium name="The Broad Institute Genome Sequencing Center for Infectious Disease"/>
            <person name="Earl A."/>
            <person name="Ward D."/>
            <person name="Feldgarden M."/>
            <person name="Gevers D."/>
            <person name="Sibley C.D."/>
            <person name="Field T.R."/>
            <person name="Grinwis M."/>
            <person name="Eshaghurshan C.S."/>
            <person name="Surette M.G."/>
            <person name="Young S.K."/>
            <person name="Zeng Q."/>
            <person name="Gargeya S."/>
            <person name="Fitzgerald M."/>
            <person name="Haas B."/>
            <person name="Abouelleil A."/>
            <person name="Alvarado L."/>
            <person name="Arachchi H.M."/>
            <person name="Berlin A."/>
            <person name="Brown A."/>
            <person name="Chapman S.B."/>
            <person name="Chen Z."/>
            <person name="Dunbar C."/>
            <person name="Freedman E."/>
            <person name="Gearin G."/>
            <person name="Gellesch M."/>
            <person name="Goldberg J."/>
            <person name="Griggs A."/>
            <person name="Gujja S."/>
            <person name="Heilman E.R."/>
            <person name="Heiman D."/>
            <person name="Howarth C."/>
            <person name="Larson L."/>
            <person name="Lui A."/>
            <person name="MacDonald P.J.P."/>
            <person name="Mehta T."/>
            <person name="Montmayeur A."/>
            <person name="Murphy C."/>
            <person name="Neiman D."/>
            <person name="Pearson M."/>
            <person name="Priest M."/>
            <person name="Roberts A."/>
            <person name="Saif S."/>
            <person name="Shea T."/>
            <person name="Shenoy N."/>
            <person name="Sisk P."/>
            <person name="Stolte C."/>
            <person name="Sykes S."/>
            <person name="White J."/>
            <person name="Yandava C."/>
            <person name="Wortman J."/>
            <person name="Nusbaum C."/>
            <person name="Birren B."/>
        </authorList>
    </citation>
    <scope>NUCLEOTIDE SEQUENCE [LARGE SCALE GENOMIC DNA]</scope>
    <source>
        <strain evidence="5 6">M341</strain>
    </source>
</reference>
<comment type="similarity">
    <text evidence="1">Belongs to the 'phage' integrase family.</text>
</comment>
<dbReference type="GO" id="GO:0015074">
    <property type="term" value="P:DNA integration"/>
    <property type="evidence" value="ECO:0007669"/>
    <property type="project" value="InterPro"/>
</dbReference>
<proteinExistence type="inferred from homology"/>
<dbReference type="PANTHER" id="PTHR30349">
    <property type="entry name" value="PHAGE INTEGRASE-RELATED"/>
    <property type="match status" value="1"/>
</dbReference>
<dbReference type="InterPro" id="IPR002104">
    <property type="entry name" value="Integrase_catalytic"/>
</dbReference>
<sequence>MYREITHNGKYRFVQSFKDRDGKNKRVSVVKNNKTRATEKEAFEELQDRINKILNPVQEAHNLGYYKEKYLEFKKPTLAYNSYLAYETRIKVVDDNERLEDVTKIKYDKMLMDMRKDYSPNAIKLTCMVLNNFFQFIKKYYVSNFNVKLDFKFTKEEKALELQKVKYLEKDEIPVILKKIKNNTVRSIAILQLHTGLRIGEVLALTPDDVDFKNKTISVSKTKLVNGELGSPKTLSSIRTIEISDFIAKLLLDYISSNKFIFKITYVTILNHLKILNIHTHIFRHTHVALLIEQNVPIKVISQRLGHSDIKTTLSIYTHVTENMKVNLRNNLNNLSPFIPY</sequence>
<evidence type="ECO:0000313" key="5">
    <source>
        <dbReference type="EMBL" id="EGF86063.1"/>
    </source>
</evidence>
<dbReference type="CDD" id="cd01189">
    <property type="entry name" value="INT_ICEBs1_C_like"/>
    <property type="match status" value="1"/>
</dbReference>
<comment type="caution">
    <text evidence="5">The sequence shown here is derived from an EMBL/GenBank/DDBJ whole genome shotgun (WGS) entry which is preliminary data.</text>
</comment>
<dbReference type="Pfam" id="PF00589">
    <property type="entry name" value="Phage_integrase"/>
    <property type="match status" value="1"/>
</dbReference>
<accession>A0AA87DQ73</accession>
<dbReference type="EMBL" id="ACRO01000047">
    <property type="protein sequence ID" value="EGF86063.1"/>
    <property type="molecule type" value="Genomic_DNA"/>
</dbReference>
<dbReference type="Gene3D" id="1.10.443.10">
    <property type="entry name" value="Intergrase catalytic core"/>
    <property type="match status" value="1"/>
</dbReference>
<dbReference type="SUPFAM" id="SSF56349">
    <property type="entry name" value="DNA breaking-rejoining enzymes"/>
    <property type="match status" value="1"/>
</dbReference>
<evidence type="ECO:0000259" key="4">
    <source>
        <dbReference type="PROSITE" id="PS51898"/>
    </source>
</evidence>
<dbReference type="Gene3D" id="1.10.150.130">
    <property type="match status" value="1"/>
</dbReference>
<dbReference type="PROSITE" id="PS51898">
    <property type="entry name" value="TYR_RECOMBINASE"/>
    <property type="match status" value="1"/>
</dbReference>
<gene>
    <name evidence="5" type="ORF">HMPREF0428_01865</name>
</gene>
<evidence type="ECO:0000256" key="1">
    <source>
        <dbReference type="ARBA" id="ARBA00008857"/>
    </source>
</evidence>
<keyword evidence="2" id="KW-0238">DNA-binding</keyword>
<feature type="domain" description="Tyr recombinase" evidence="4">
    <location>
        <begin position="163"/>
        <end position="330"/>
    </location>
</feature>
<keyword evidence="3" id="KW-0233">DNA recombination</keyword>
<dbReference type="GO" id="GO:0006310">
    <property type="term" value="P:DNA recombination"/>
    <property type="evidence" value="ECO:0007669"/>
    <property type="project" value="UniProtKB-KW"/>
</dbReference>
<evidence type="ECO:0000256" key="3">
    <source>
        <dbReference type="ARBA" id="ARBA00023172"/>
    </source>
</evidence>
<dbReference type="RefSeq" id="WP_003148046.1">
    <property type="nucleotide sequence ID" value="NZ_GL883586.1"/>
</dbReference>
<name>A0AA87DQ73_9BACL</name>
<dbReference type="InterPro" id="IPR010998">
    <property type="entry name" value="Integrase_recombinase_N"/>
</dbReference>
<evidence type="ECO:0000256" key="2">
    <source>
        <dbReference type="ARBA" id="ARBA00023125"/>
    </source>
</evidence>
<dbReference type="InterPro" id="IPR013762">
    <property type="entry name" value="Integrase-like_cat_sf"/>
</dbReference>
<organism evidence="5 6">
    <name type="scientific">Gemella haemolysans M341</name>
    <dbReference type="NCBI Taxonomy" id="562981"/>
    <lineage>
        <taxon>Bacteria</taxon>
        <taxon>Bacillati</taxon>
        <taxon>Bacillota</taxon>
        <taxon>Bacilli</taxon>
        <taxon>Bacillales</taxon>
        <taxon>Gemellaceae</taxon>
        <taxon>Gemella</taxon>
    </lineage>
</organism>